<keyword evidence="1" id="KW-0812">Transmembrane</keyword>
<comment type="caution">
    <text evidence="2">The sequence shown here is derived from an EMBL/GenBank/DDBJ whole genome shotgun (WGS) entry which is preliminary data.</text>
</comment>
<evidence type="ECO:0000256" key="1">
    <source>
        <dbReference type="SAM" id="Phobius"/>
    </source>
</evidence>
<dbReference type="EMBL" id="BGZK01002943">
    <property type="protein sequence ID" value="GBP97501.1"/>
    <property type="molecule type" value="Genomic_DNA"/>
</dbReference>
<keyword evidence="1" id="KW-0472">Membrane</keyword>
<reference evidence="2 3" key="1">
    <citation type="journal article" date="2019" name="Commun. Biol.">
        <title>The bagworm genome reveals a unique fibroin gene that provides high tensile strength.</title>
        <authorList>
            <person name="Kono N."/>
            <person name="Nakamura H."/>
            <person name="Ohtoshi R."/>
            <person name="Tomita M."/>
            <person name="Numata K."/>
            <person name="Arakawa K."/>
        </authorList>
    </citation>
    <scope>NUCLEOTIDE SEQUENCE [LARGE SCALE GENOMIC DNA]</scope>
</reference>
<keyword evidence="1" id="KW-1133">Transmembrane helix</keyword>
<dbReference type="InterPro" id="IPR052728">
    <property type="entry name" value="O2_lipid_transport_reg"/>
</dbReference>
<proteinExistence type="predicted"/>
<gene>
    <name evidence="2" type="primary">nrf-6</name>
    <name evidence="2" type="ORF">EVAR_70900_1</name>
</gene>
<accession>A0A4C2A9G0</accession>
<name>A0A4C2A9G0_EUMVA</name>
<protein>
    <submittedName>
        <fullName evidence="2">Nose resistant to fluoxetine protein 6</fullName>
    </submittedName>
</protein>
<sequence>MPITVLVSTLVNRPIRISPAYWLIVGYAGTWWVRAGDGPLWTPLVEREADACTHKWWAQLLYLNNVVRTDEHCLIQTWYLAADMQLYVLGAVLTIALARWGRGRALEALAALWAVVAAAQLAAAYAWRLQPNLVVHRPEAVHAQYVGDPTFARLYQSPLGNAPSALAGLLVAHAHYRIIDAGVHFHEHKVWAWVTRVSGPLAVAWVMLSPLLVGGGPPARLPAAALAAFERPVFGIFVAFGLLGAIQNIRNVFPRAGDWLSWSGWRAGTAVLSAAAAHVGGQDVGGGPAAAPEISRPSSVEAGVTAPFRCGVVAWSSRKCDSFGATSPNHRRQLAFKTMTNRDRSLL</sequence>
<evidence type="ECO:0000313" key="2">
    <source>
        <dbReference type="EMBL" id="GBP97501.1"/>
    </source>
</evidence>
<feature type="transmembrane region" description="Helical" evidence="1">
    <location>
        <begin position="233"/>
        <end position="253"/>
    </location>
</feature>
<dbReference type="AlphaFoldDB" id="A0A4C2A9G0"/>
<dbReference type="PANTHER" id="PTHR11161:SF72">
    <property type="entry name" value="FI21449P1"/>
    <property type="match status" value="1"/>
</dbReference>
<feature type="transmembrane region" description="Helical" evidence="1">
    <location>
        <begin position="84"/>
        <end position="101"/>
    </location>
</feature>
<feature type="transmembrane region" description="Helical" evidence="1">
    <location>
        <begin position="190"/>
        <end position="213"/>
    </location>
</feature>
<feature type="transmembrane region" description="Helical" evidence="1">
    <location>
        <begin position="108"/>
        <end position="127"/>
    </location>
</feature>
<keyword evidence="3" id="KW-1185">Reference proteome</keyword>
<dbReference type="PANTHER" id="PTHR11161">
    <property type="entry name" value="O-ACYLTRANSFERASE"/>
    <property type="match status" value="1"/>
</dbReference>
<evidence type="ECO:0000313" key="3">
    <source>
        <dbReference type="Proteomes" id="UP000299102"/>
    </source>
</evidence>
<organism evidence="2 3">
    <name type="scientific">Eumeta variegata</name>
    <name type="common">Bagworm moth</name>
    <name type="synonym">Eumeta japonica</name>
    <dbReference type="NCBI Taxonomy" id="151549"/>
    <lineage>
        <taxon>Eukaryota</taxon>
        <taxon>Metazoa</taxon>
        <taxon>Ecdysozoa</taxon>
        <taxon>Arthropoda</taxon>
        <taxon>Hexapoda</taxon>
        <taxon>Insecta</taxon>
        <taxon>Pterygota</taxon>
        <taxon>Neoptera</taxon>
        <taxon>Endopterygota</taxon>
        <taxon>Lepidoptera</taxon>
        <taxon>Glossata</taxon>
        <taxon>Ditrysia</taxon>
        <taxon>Tineoidea</taxon>
        <taxon>Psychidae</taxon>
        <taxon>Oiketicinae</taxon>
        <taxon>Eumeta</taxon>
    </lineage>
</organism>
<dbReference type="OrthoDB" id="6418646at2759"/>
<dbReference type="Proteomes" id="UP000299102">
    <property type="component" value="Unassembled WGS sequence"/>
</dbReference>